<dbReference type="OrthoDB" id="271962at2157"/>
<dbReference type="GeneID" id="56034060"/>
<dbReference type="RefSeq" id="WP_179261298.1">
    <property type="nucleotide sequence ID" value="NZ_CP058601.1"/>
</dbReference>
<dbReference type="InterPro" id="IPR036390">
    <property type="entry name" value="WH_DNA-bd_sf"/>
</dbReference>
<dbReference type="AlphaFoldDB" id="A0A7D5L3F6"/>
<proteinExistence type="predicted"/>
<dbReference type="Gene3D" id="3.40.30.10">
    <property type="entry name" value="Glutaredoxin"/>
    <property type="match status" value="1"/>
</dbReference>
<dbReference type="Proteomes" id="UP000509241">
    <property type="component" value="Chromosome"/>
</dbReference>
<dbReference type="KEGG" id="haly:HYG82_12175"/>
<evidence type="ECO:0000313" key="1">
    <source>
        <dbReference type="EMBL" id="QLG49565.1"/>
    </source>
</evidence>
<protein>
    <submittedName>
        <fullName evidence="1">DsbA family protein</fullName>
    </submittedName>
</protein>
<dbReference type="InterPro" id="IPR036388">
    <property type="entry name" value="WH-like_DNA-bd_sf"/>
</dbReference>
<keyword evidence="2" id="KW-1185">Reference proteome</keyword>
<dbReference type="PANTHER" id="PTHR13887:SF54">
    <property type="entry name" value="DSBA FAMILY PROTEIN"/>
    <property type="match status" value="1"/>
</dbReference>
<dbReference type="PANTHER" id="PTHR13887">
    <property type="entry name" value="GLUTATHIONE S-TRANSFERASE KAPPA"/>
    <property type="match status" value="1"/>
</dbReference>
<dbReference type="Pfam" id="PF13743">
    <property type="entry name" value="Thioredoxin_5"/>
    <property type="match status" value="1"/>
</dbReference>
<name>A0A7D5L3F6_9EURY</name>
<dbReference type="SUPFAM" id="SSF46785">
    <property type="entry name" value="Winged helix' DNA-binding domain"/>
    <property type="match status" value="1"/>
</dbReference>
<dbReference type="SUPFAM" id="SSF52833">
    <property type="entry name" value="Thioredoxin-like"/>
    <property type="match status" value="1"/>
</dbReference>
<dbReference type="InterPro" id="IPR036249">
    <property type="entry name" value="Thioredoxin-like_sf"/>
</dbReference>
<evidence type="ECO:0000313" key="2">
    <source>
        <dbReference type="Proteomes" id="UP000509241"/>
    </source>
</evidence>
<accession>A0A7D5L3F6</accession>
<sequence length="283" mass="31453">MSPTDTESDRPTITQFTDPMCTWCWGSEPIIRRLRTVFGDQIQVRYVMGGLIEDFEDFYDPANDISEPSEVAPHWVEASEQHGMPVDTEIFESDPAQSTYPASVAFVAARQQDTGLAHRYLRRLREAYTTQARNVNHREEQVQLAASVGLDVDAFTAALDDGTARNAFEDDLARTRTAGVRSFPTYHVSGPGGERRAPGFKSFDDLVSALMTVSTSLEPTSPPPMQDFIDEYGPVATREVAEVYELDDGNARQVLQSLVDDGLLRREPRGNGTFWHANDGGDD</sequence>
<dbReference type="EMBL" id="CP058601">
    <property type="protein sequence ID" value="QLG49565.1"/>
    <property type="molecule type" value="Genomic_DNA"/>
</dbReference>
<gene>
    <name evidence="1" type="ORF">HYG82_12175</name>
</gene>
<dbReference type="Gene3D" id="1.10.10.10">
    <property type="entry name" value="Winged helix-like DNA-binding domain superfamily/Winged helix DNA-binding domain"/>
    <property type="match status" value="1"/>
</dbReference>
<organism evidence="1 2">
    <name type="scientific">Natrinema halophilum</name>
    <dbReference type="NCBI Taxonomy" id="1699371"/>
    <lineage>
        <taxon>Archaea</taxon>
        <taxon>Methanobacteriati</taxon>
        <taxon>Methanobacteriota</taxon>
        <taxon>Stenosarchaea group</taxon>
        <taxon>Halobacteria</taxon>
        <taxon>Halobacteriales</taxon>
        <taxon>Natrialbaceae</taxon>
        <taxon>Natrinema</taxon>
    </lineage>
</organism>
<dbReference type="CDD" id="cd03025">
    <property type="entry name" value="DsbA_FrnE_like"/>
    <property type="match status" value="1"/>
</dbReference>
<reference evidence="1 2" key="1">
    <citation type="submission" date="2020-07" db="EMBL/GenBank/DDBJ databases">
        <authorList>
            <person name="Cui H."/>
        </authorList>
    </citation>
    <scope>NUCLEOTIDE SEQUENCE [LARGE SCALE GENOMIC DNA]</scope>
    <source>
        <strain evidence="1 2">YPL8</strain>
    </source>
</reference>